<protein>
    <recommendedName>
        <fullName evidence="1">Transposase Tc1-like domain-containing protein</fullName>
    </recommendedName>
</protein>
<dbReference type="Gene3D" id="1.10.10.10">
    <property type="entry name" value="Winged helix-like DNA-binding domain superfamily/Winged helix DNA-binding domain"/>
    <property type="match status" value="2"/>
</dbReference>
<sequence length="126" mass="14088">MLGKTIVEAHNKGESYTAISKHFTMSITAVRFIIAQYKETNSLRNKPGCGRNRNMSRTLERKVVRDVSKKPHTSAKMIIADLASSGVNVSRNTVVRALHHGERRGLLCVYRLHIFLYGRGLGAHGE</sequence>
<dbReference type="GO" id="GO:0006313">
    <property type="term" value="P:DNA transposition"/>
    <property type="evidence" value="ECO:0007669"/>
    <property type="project" value="InterPro"/>
</dbReference>
<dbReference type="GO" id="GO:0015074">
    <property type="term" value="P:DNA integration"/>
    <property type="evidence" value="ECO:0007669"/>
    <property type="project" value="InterPro"/>
</dbReference>
<accession>A0A3Q4B3R2</accession>
<dbReference type="Ensembl" id="ENSMMOT00000012274.1">
    <property type="protein sequence ID" value="ENSMMOP00000012070.1"/>
    <property type="gene ID" value="ENSMMOG00000009273.1"/>
</dbReference>
<organism evidence="2 3">
    <name type="scientific">Mola mola</name>
    <name type="common">Ocean sunfish</name>
    <name type="synonym">Tetraodon mola</name>
    <dbReference type="NCBI Taxonomy" id="94237"/>
    <lineage>
        <taxon>Eukaryota</taxon>
        <taxon>Metazoa</taxon>
        <taxon>Chordata</taxon>
        <taxon>Craniata</taxon>
        <taxon>Vertebrata</taxon>
        <taxon>Euteleostomi</taxon>
        <taxon>Actinopterygii</taxon>
        <taxon>Neopterygii</taxon>
        <taxon>Teleostei</taxon>
        <taxon>Neoteleostei</taxon>
        <taxon>Acanthomorphata</taxon>
        <taxon>Eupercaria</taxon>
        <taxon>Tetraodontiformes</taxon>
        <taxon>Molidae</taxon>
        <taxon>Mola</taxon>
    </lineage>
</organism>
<feature type="domain" description="Transposase Tc1-like" evidence="1">
    <location>
        <begin position="61"/>
        <end position="100"/>
    </location>
</feature>
<dbReference type="GO" id="GO:0003677">
    <property type="term" value="F:DNA binding"/>
    <property type="evidence" value="ECO:0007669"/>
    <property type="project" value="InterPro"/>
</dbReference>
<dbReference type="Pfam" id="PF01498">
    <property type="entry name" value="HTH_Tnp_Tc3_2"/>
    <property type="match status" value="1"/>
</dbReference>
<evidence type="ECO:0000313" key="3">
    <source>
        <dbReference type="Proteomes" id="UP000261620"/>
    </source>
</evidence>
<keyword evidence="3" id="KW-1185">Reference proteome</keyword>
<dbReference type="SUPFAM" id="SSF46689">
    <property type="entry name" value="Homeodomain-like"/>
    <property type="match status" value="1"/>
</dbReference>
<evidence type="ECO:0000259" key="1">
    <source>
        <dbReference type="Pfam" id="PF01498"/>
    </source>
</evidence>
<reference evidence="2" key="2">
    <citation type="submission" date="2025-09" db="UniProtKB">
        <authorList>
            <consortium name="Ensembl"/>
        </authorList>
    </citation>
    <scope>IDENTIFICATION</scope>
</reference>
<dbReference type="OMA" id="SAKMIIA"/>
<dbReference type="InterPro" id="IPR036388">
    <property type="entry name" value="WH-like_DNA-bd_sf"/>
</dbReference>
<reference evidence="2" key="1">
    <citation type="submission" date="2025-08" db="UniProtKB">
        <authorList>
            <consortium name="Ensembl"/>
        </authorList>
    </citation>
    <scope>IDENTIFICATION</scope>
</reference>
<dbReference type="Proteomes" id="UP000261620">
    <property type="component" value="Unplaced"/>
</dbReference>
<dbReference type="InterPro" id="IPR002492">
    <property type="entry name" value="Transposase_Tc1-like"/>
</dbReference>
<proteinExistence type="predicted"/>
<dbReference type="InterPro" id="IPR009057">
    <property type="entry name" value="Homeodomain-like_sf"/>
</dbReference>
<name>A0A3Q4B3R2_MOLML</name>
<dbReference type="AlphaFoldDB" id="A0A3Q4B3R2"/>
<evidence type="ECO:0000313" key="2">
    <source>
        <dbReference type="Ensembl" id="ENSMMOP00000012070.1"/>
    </source>
</evidence>